<dbReference type="SUPFAM" id="SSF54593">
    <property type="entry name" value="Glyoxalase/Bleomycin resistance protein/Dihydroxybiphenyl dioxygenase"/>
    <property type="match status" value="2"/>
</dbReference>
<dbReference type="OrthoDB" id="9792626at2"/>
<dbReference type="PROSITE" id="PS51819">
    <property type="entry name" value="VOC"/>
    <property type="match status" value="2"/>
</dbReference>
<dbReference type="InterPro" id="IPR004360">
    <property type="entry name" value="Glyas_Fos-R_dOase_dom"/>
</dbReference>
<feature type="domain" description="VOC" evidence="1">
    <location>
        <begin position="10"/>
        <end position="127"/>
    </location>
</feature>
<protein>
    <submittedName>
        <fullName evidence="2">VOC family protein</fullName>
    </submittedName>
</protein>
<feature type="domain" description="VOC" evidence="1">
    <location>
        <begin position="171"/>
        <end position="287"/>
    </location>
</feature>
<dbReference type="Gene3D" id="3.10.180.10">
    <property type="entry name" value="2,3-Dihydroxybiphenyl 1,2-Dioxygenase, domain 1"/>
    <property type="match status" value="2"/>
</dbReference>
<dbReference type="InterPro" id="IPR037523">
    <property type="entry name" value="VOC_core"/>
</dbReference>
<dbReference type="InterPro" id="IPR029068">
    <property type="entry name" value="Glyas_Bleomycin-R_OHBP_Dase"/>
</dbReference>
<accession>A0A385YU57</accession>
<gene>
    <name evidence="2" type="ORF">D3873_11360</name>
</gene>
<evidence type="ECO:0000313" key="2">
    <source>
        <dbReference type="EMBL" id="AYC30399.1"/>
    </source>
</evidence>
<dbReference type="PANTHER" id="PTHR43279:SF1">
    <property type="entry name" value="CATECHOL-2,3-DIOXYGENASE"/>
    <property type="match status" value="1"/>
</dbReference>
<evidence type="ECO:0000313" key="3">
    <source>
        <dbReference type="Proteomes" id="UP000265725"/>
    </source>
</evidence>
<organism evidence="2 3">
    <name type="scientific">Paenisporosarcina cavernae</name>
    <dbReference type="NCBI Taxonomy" id="2320858"/>
    <lineage>
        <taxon>Bacteria</taxon>
        <taxon>Bacillati</taxon>
        <taxon>Bacillota</taxon>
        <taxon>Bacilli</taxon>
        <taxon>Bacillales</taxon>
        <taxon>Caryophanaceae</taxon>
        <taxon>Paenisporosarcina</taxon>
    </lineage>
</organism>
<dbReference type="Proteomes" id="UP000265725">
    <property type="component" value="Chromosome"/>
</dbReference>
<reference evidence="3" key="1">
    <citation type="submission" date="2018-09" db="EMBL/GenBank/DDBJ databases">
        <authorList>
            <person name="Zhu H."/>
        </authorList>
    </citation>
    <scope>NUCLEOTIDE SEQUENCE [LARGE SCALE GENOMIC DNA]</scope>
    <source>
        <strain evidence="3">K2R23-3</strain>
    </source>
</reference>
<keyword evidence="3" id="KW-1185">Reference proteome</keyword>
<dbReference type="EMBL" id="CP032418">
    <property type="protein sequence ID" value="AYC30399.1"/>
    <property type="molecule type" value="Genomic_DNA"/>
</dbReference>
<name>A0A385YU57_9BACL</name>
<proteinExistence type="predicted"/>
<dbReference type="AlphaFoldDB" id="A0A385YU57"/>
<evidence type="ECO:0000259" key="1">
    <source>
        <dbReference type="PROSITE" id="PS51819"/>
    </source>
</evidence>
<dbReference type="KEGG" id="paek:D3873_11360"/>
<dbReference type="RefSeq" id="WP_119884116.1">
    <property type="nucleotide sequence ID" value="NZ_CP032418.1"/>
</dbReference>
<dbReference type="Pfam" id="PF00903">
    <property type="entry name" value="Glyoxalase"/>
    <property type="match status" value="1"/>
</dbReference>
<dbReference type="PANTHER" id="PTHR43279">
    <property type="entry name" value="CATECHOL-2,3-DIOXYGENASE"/>
    <property type="match status" value="1"/>
</dbReference>
<sequence length="287" mass="32487">MSFQLDPQLRMGHLTLRVQSLLAMKDFYVRAFGFDVLTEAETEVIFTANGRDKLLVLQADPDATIRERHMAGLYHVAFLVSSREDLAYVIHHLLNSGIQLDGAADHLFSEAFYLHDPEGNGIEIYRDRSREEWEYQENGDLAVANAPIQFQAIMDTLDQNRPWNGFPSDTVIGHIHLQTVNLEEARTFFLEVLGMDSMIQLPNSAEFVSAGGYHHHIAVNVWQGSHRKVALPSSTGIVEYSMIVSTLSELERLANHFRELEVPFMQNKNTVSLKDMNGTNIIITSED</sequence>